<accession>A0A0D7K874</accession>
<reference evidence="1 2" key="1">
    <citation type="submission" date="2014-12" db="EMBL/GenBank/DDBJ databases">
        <title>Isolation of bacteria from lake water.</title>
        <authorList>
            <person name="Sheng K.-Y."/>
            <person name="Chin P.-S."/>
            <person name="Chan K.-G."/>
            <person name="Tan G.S."/>
        </authorList>
    </citation>
    <scope>NUCLEOTIDE SEQUENCE [LARGE SCALE GENOMIC DNA]</scope>
    <source>
        <strain evidence="1 2">KY4</strain>
    </source>
</reference>
<evidence type="ECO:0000313" key="1">
    <source>
        <dbReference type="EMBL" id="KJA10177.1"/>
    </source>
</evidence>
<proteinExistence type="predicted"/>
<gene>
    <name evidence="1" type="ORF">RP29_12550</name>
</gene>
<keyword evidence="2" id="KW-1185">Reference proteome</keyword>
<dbReference type="AlphaFoldDB" id="A0A0D7K874"/>
<comment type="caution">
    <text evidence="1">The sequence shown here is derived from an EMBL/GenBank/DDBJ whole genome shotgun (WGS) entry which is preliminary data.</text>
</comment>
<dbReference type="OrthoDB" id="8913959at2"/>
<dbReference type="PATRIC" id="fig|80878.5.peg.2206"/>
<protein>
    <submittedName>
        <fullName evidence="1">Uncharacterized protein</fullName>
    </submittedName>
</protein>
<sequence length="100" mass="11235">MTSAQKVLVEAKHAQEISSVLWDLDPMRTGCKGDATMQDEYEFQAQEIASMIGAGASTREAVIHVFDKWFWEDCLISGTSISRLDAIANRIFRLRPCVKL</sequence>
<name>A0A0D7K874_9BURK</name>
<dbReference type="RefSeq" id="WP_044398978.1">
    <property type="nucleotide sequence ID" value="NZ_JXYQ01000039.1"/>
</dbReference>
<evidence type="ECO:0000313" key="2">
    <source>
        <dbReference type="Proteomes" id="UP000032566"/>
    </source>
</evidence>
<dbReference type="EMBL" id="JXYQ01000039">
    <property type="protein sequence ID" value="KJA10177.1"/>
    <property type="molecule type" value="Genomic_DNA"/>
</dbReference>
<organism evidence="1 2">
    <name type="scientific">Acidovorax temperans</name>
    <dbReference type="NCBI Taxonomy" id="80878"/>
    <lineage>
        <taxon>Bacteria</taxon>
        <taxon>Pseudomonadati</taxon>
        <taxon>Pseudomonadota</taxon>
        <taxon>Betaproteobacteria</taxon>
        <taxon>Burkholderiales</taxon>
        <taxon>Comamonadaceae</taxon>
        <taxon>Acidovorax</taxon>
    </lineage>
</organism>
<dbReference type="Proteomes" id="UP000032566">
    <property type="component" value="Unassembled WGS sequence"/>
</dbReference>
<dbReference type="STRING" id="80878.RP29_12550"/>